<accession>A0A0L9TM52</accession>
<proteinExistence type="predicted"/>
<feature type="region of interest" description="Disordered" evidence="1">
    <location>
        <begin position="61"/>
        <end position="88"/>
    </location>
</feature>
<dbReference type="EMBL" id="CM003371">
    <property type="protein sequence ID" value="KOM31512.1"/>
    <property type="molecule type" value="Genomic_DNA"/>
</dbReference>
<name>A0A0L9TM52_PHAAN</name>
<dbReference type="Gramene" id="KOM31512">
    <property type="protein sequence ID" value="KOM31512"/>
    <property type="gene ID" value="LR48_Vigan01g106700"/>
</dbReference>
<dbReference type="AlphaFoldDB" id="A0A0L9TM52"/>
<reference evidence="3" key="1">
    <citation type="journal article" date="2015" name="Proc. Natl. Acad. Sci. U.S.A.">
        <title>Genome sequencing of adzuki bean (Vigna angularis) provides insight into high starch and low fat accumulation and domestication.</title>
        <authorList>
            <person name="Yang K."/>
            <person name="Tian Z."/>
            <person name="Chen C."/>
            <person name="Luo L."/>
            <person name="Zhao B."/>
            <person name="Wang Z."/>
            <person name="Yu L."/>
            <person name="Li Y."/>
            <person name="Sun Y."/>
            <person name="Li W."/>
            <person name="Chen Y."/>
            <person name="Li Y."/>
            <person name="Zhang Y."/>
            <person name="Ai D."/>
            <person name="Zhao J."/>
            <person name="Shang C."/>
            <person name="Ma Y."/>
            <person name="Wu B."/>
            <person name="Wang M."/>
            <person name="Gao L."/>
            <person name="Sun D."/>
            <person name="Zhang P."/>
            <person name="Guo F."/>
            <person name="Wang W."/>
            <person name="Li Y."/>
            <person name="Wang J."/>
            <person name="Varshney R.K."/>
            <person name="Wang J."/>
            <person name="Ling H.Q."/>
            <person name="Wan P."/>
        </authorList>
    </citation>
    <scope>NUCLEOTIDE SEQUENCE</scope>
    <source>
        <strain evidence="3">cv. Jingnong 6</strain>
    </source>
</reference>
<sequence>MEETSWRMAIKASAAAMKDRGLFNTIPRPWHNSEKVRIYVIVRVSIETVERVDGGFHVERSFETPERSAPTNGDNPVNAPLSVNDRLW</sequence>
<organism evidence="2 3">
    <name type="scientific">Phaseolus angularis</name>
    <name type="common">Azuki bean</name>
    <name type="synonym">Vigna angularis</name>
    <dbReference type="NCBI Taxonomy" id="3914"/>
    <lineage>
        <taxon>Eukaryota</taxon>
        <taxon>Viridiplantae</taxon>
        <taxon>Streptophyta</taxon>
        <taxon>Embryophyta</taxon>
        <taxon>Tracheophyta</taxon>
        <taxon>Spermatophyta</taxon>
        <taxon>Magnoliopsida</taxon>
        <taxon>eudicotyledons</taxon>
        <taxon>Gunneridae</taxon>
        <taxon>Pentapetalae</taxon>
        <taxon>rosids</taxon>
        <taxon>fabids</taxon>
        <taxon>Fabales</taxon>
        <taxon>Fabaceae</taxon>
        <taxon>Papilionoideae</taxon>
        <taxon>50 kb inversion clade</taxon>
        <taxon>NPAAA clade</taxon>
        <taxon>indigoferoid/millettioid clade</taxon>
        <taxon>Phaseoleae</taxon>
        <taxon>Vigna</taxon>
    </lineage>
</organism>
<gene>
    <name evidence="2" type="ORF">LR48_Vigan01g106700</name>
</gene>
<evidence type="ECO:0000313" key="2">
    <source>
        <dbReference type="EMBL" id="KOM31512.1"/>
    </source>
</evidence>
<protein>
    <submittedName>
        <fullName evidence="2">Uncharacterized protein</fullName>
    </submittedName>
</protein>
<dbReference type="Proteomes" id="UP000053144">
    <property type="component" value="Chromosome 1"/>
</dbReference>
<evidence type="ECO:0000313" key="3">
    <source>
        <dbReference type="Proteomes" id="UP000053144"/>
    </source>
</evidence>
<evidence type="ECO:0000256" key="1">
    <source>
        <dbReference type="SAM" id="MobiDB-lite"/>
    </source>
</evidence>